<comment type="caution">
    <text evidence="2">The sequence shown here is derived from an EMBL/GenBank/DDBJ whole genome shotgun (WGS) entry which is preliminary data.</text>
</comment>
<reference evidence="2 3" key="1">
    <citation type="journal article" date="2014" name="Proc. Natl. Acad. Sci. U.S.A.">
        <title>Trajectory and genomic determinants of fungal-pathogen speciation and host adaptation.</title>
        <authorList>
            <person name="Hu X."/>
            <person name="Xiao G."/>
            <person name="Zheng P."/>
            <person name="Shang Y."/>
            <person name="Su Y."/>
            <person name="Zhang X."/>
            <person name="Liu X."/>
            <person name="Zhan S."/>
            <person name="St Leger R.J."/>
            <person name="Wang C."/>
        </authorList>
    </citation>
    <scope>NUCLEOTIDE SEQUENCE [LARGE SCALE GENOMIC DNA]</scope>
    <source>
        <strain evidence="2 3">ARSEF 1941</strain>
    </source>
</reference>
<feature type="region of interest" description="Disordered" evidence="1">
    <location>
        <begin position="12"/>
        <end position="43"/>
    </location>
</feature>
<dbReference type="EMBL" id="AZHE01000010">
    <property type="protein sequence ID" value="KHN97441.1"/>
    <property type="molecule type" value="Genomic_DNA"/>
</dbReference>
<evidence type="ECO:0000256" key="1">
    <source>
        <dbReference type="SAM" id="MobiDB-lite"/>
    </source>
</evidence>
<feature type="region of interest" description="Disordered" evidence="1">
    <location>
        <begin position="106"/>
        <end position="127"/>
    </location>
</feature>
<proteinExistence type="predicted"/>
<dbReference type="Proteomes" id="UP000030816">
    <property type="component" value="Unassembled WGS sequence"/>
</dbReference>
<dbReference type="HOGENOM" id="CLU_1971044_0_0_1"/>
<feature type="compositionally biased region" description="Polar residues" evidence="1">
    <location>
        <begin position="114"/>
        <end position="127"/>
    </location>
</feature>
<dbReference type="RefSeq" id="XP_040678507.1">
    <property type="nucleotide sequence ID" value="XM_040823254.1"/>
</dbReference>
<feature type="compositionally biased region" description="Low complexity" evidence="1">
    <location>
        <begin position="15"/>
        <end position="27"/>
    </location>
</feature>
<dbReference type="GeneID" id="63738911"/>
<dbReference type="AlphaFoldDB" id="A0A0B2WMZ5"/>
<accession>A0A0B2WMZ5</accession>
<sequence>MGAVGKDMLLTMDQASSSASTDTGSVSRPVASLQARRHRDPRRARRCLAESTVRRRQRHGRGYAAATQAAEGMAMLSLRRLLYSQVAAGARLFFANKDEEWVAEKTRYAAPSPKQKSASYQQLGSKD</sequence>
<name>A0A0B2WMZ5_METAS</name>
<protein>
    <submittedName>
        <fullName evidence="2">Uncharacterized protein</fullName>
    </submittedName>
</protein>
<evidence type="ECO:0000313" key="3">
    <source>
        <dbReference type="Proteomes" id="UP000030816"/>
    </source>
</evidence>
<keyword evidence="3" id="KW-1185">Reference proteome</keyword>
<gene>
    <name evidence="2" type="ORF">MAM_04456</name>
</gene>
<organism evidence="2 3">
    <name type="scientific">Metarhizium album (strain ARSEF 1941)</name>
    <dbReference type="NCBI Taxonomy" id="1081103"/>
    <lineage>
        <taxon>Eukaryota</taxon>
        <taxon>Fungi</taxon>
        <taxon>Dikarya</taxon>
        <taxon>Ascomycota</taxon>
        <taxon>Pezizomycotina</taxon>
        <taxon>Sordariomycetes</taxon>
        <taxon>Hypocreomycetidae</taxon>
        <taxon>Hypocreales</taxon>
        <taxon>Clavicipitaceae</taxon>
        <taxon>Metarhizium</taxon>
    </lineage>
</organism>
<evidence type="ECO:0000313" key="2">
    <source>
        <dbReference type="EMBL" id="KHN97441.1"/>
    </source>
</evidence>